<dbReference type="Proteomes" id="UP001152747">
    <property type="component" value="Unassembled WGS sequence"/>
</dbReference>
<dbReference type="InterPro" id="IPR032675">
    <property type="entry name" value="LRR_dom_sf"/>
</dbReference>
<feature type="region of interest" description="Disordered" evidence="1">
    <location>
        <begin position="1"/>
        <end position="21"/>
    </location>
</feature>
<evidence type="ECO:0000256" key="1">
    <source>
        <dbReference type="SAM" id="MobiDB-lite"/>
    </source>
</evidence>
<gene>
    <name evidence="2" type="ORF">CAMP_LOCUS2168</name>
</gene>
<feature type="compositionally biased region" description="Low complexity" evidence="1">
    <location>
        <begin position="1"/>
        <end position="10"/>
    </location>
</feature>
<evidence type="ECO:0000313" key="3">
    <source>
        <dbReference type="Proteomes" id="UP001152747"/>
    </source>
</evidence>
<dbReference type="AlphaFoldDB" id="A0A9P1I7D0"/>
<dbReference type="EMBL" id="CANHGI010000001">
    <property type="protein sequence ID" value="CAI5439531.1"/>
    <property type="molecule type" value="Genomic_DNA"/>
</dbReference>
<accession>A0A9P1I7D0</accession>
<reference evidence="2" key="1">
    <citation type="submission" date="2022-11" db="EMBL/GenBank/DDBJ databases">
        <authorList>
            <person name="Kikuchi T."/>
        </authorList>
    </citation>
    <scope>NUCLEOTIDE SEQUENCE</scope>
    <source>
        <strain evidence="2">PS1010</strain>
    </source>
</reference>
<organism evidence="2 3">
    <name type="scientific">Caenorhabditis angaria</name>
    <dbReference type="NCBI Taxonomy" id="860376"/>
    <lineage>
        <taxon>Eukaryota</taxon>
        <taxon>Metazoa</taxon>
        <taxon>Ecdysozoa</taxon>
        <taxon>Nematoda</taxon>
        <taxon>Chromadorea</taxon>
        <taxon>Rhabditida</taxon>
        <taxon>Rhabditina</taxon>
        <taxon>Rhabditomorpha</taxon>
        <taxon>Rhabditoidea</taxon>
        <taxon>Rhabditidae</taxon>
        <taxon>Peloderinae</taxon>
        <taxon>Caenorhabditis</taxon>
    </lineage>
</organism>
<comment type="caution">
    <text evidence="2">The sequence shown here is derived from an EMBL/GenBank/DDBJ whole genome shotgun (WGS) entry which is preliminary data.</text>
</comment>
<keyword evidence="3" id="KW-1185">Reference proteome</keyword>
<protein>
    <submittedName>
        <fullName evidence="2">Uncharacterized protein</fullName>
    </submittedName>
</protein>
<name>A0A9P1I7D0_9PELO</name>
<dbReference type="Gene3D" id="3.80.10.10">
    <property type="entry name" value="Ribonuclease Inhibitor"/>
    <property type="match status" value="1"/>
</dbReference>
<evidence type="ECO:0000313" key="2">
    <source>
        <dbReference type="EMBL" id="CAI5439531.1"/>
    </source>
</evidence>
<proteinExistence type="predicted"/>
<sequence>MSDFSFLSSDSESEESQIQPRKSVRLENLDSVREYHGRQMLEMSTLSIDSRADGSRKIDFHFPKTQDELEITTFKIAANSSLKRKLNFINPEWFSMSDCLRTIQEIDQIWLIQRKRILLNVKNNNYLTFLPYFYAANYLIINYDNNDCEEETMKLSKILDEMPNLENLVLNGAKTECDDEDLKRFSKMARNVRSFSLDLSENSTVSHKGLVSFIESTNFGDSARVHIFGFPTTKKSMISAFLDAKNIENFVFVKKEVRIQRRDGYFVTLQFDDIVRNL</sequence>